<dbReference type="InterPro" id="IPR005662">
    <property type="entry name" value="GTPase_Era-like"/>
</dbReference>
<name>A0ABV9B731_9ACTN</name>
<dbReference type="Proteomes" id="UP001595839">
    <property type="component" value="Unassembled WGS sequence"/>
</dbReference>
<gene>
    <name evidence="3" type="ORF">ACFPIH_48175</name>
</gene>
<feature type="domain" description="Dynamin N-terminal" evidence="2">
    <location>
        <begin position="64"/>
        <end position="194"/>
    </location>
</feature>
<proteinExistence type="predicted"/>
<feature type="compositionally biased region" description="Basic and acidic residues" evidence="1">
    <location>
        <begin position="392"/>
        <end position="411"/>
    </location>
</feature>
<dbReference type="Gene3D" id="3.40.50.300">
    <property type="entry name" value="P-loop containing nucleotide triphosphate hydrolases"/>
    <property type="match status" value="1"/>
</dbReference>
<protein>
    <submittedName>
        <fullName evidence="3">Dynamin family protein</fullName>
    </submittedName>
</protein>
<comment type="caution">
    <text evidence="3">The sequence shown here is derived from an EMBL/GenBank/DDBJ whole genome shotgun (WGS) entry which is preliminary data.</text>
</comment>
<dbReference type="PANTHER" id="PTHR42698">
    <property type="entry name" value="GTPASE ERA"/>
    <property type="match status" value="1"/>
</dbReference>
<dbReference type="CDD" id="cd00882">
    <property type="entry name" value="Ras_like_GTPase"/>
    <property type="match status" value="1"/>
</dbReference>
<organism evidence="3 4">
    <name type="scientific">Streptomyces vulcanius</name>
    <dbReference type="NCBI Taxonomy" id="1441876"/>
    <lineage>
        <taxon>Bacteria</taxon>
        <taxon>Bacillati</taxon>
        <taxon>Actinomycetota</taxon>
        <taxon>Actinomycetes</taxon>
        <taxon>Kitasatosporales</taxon>
        <taxon>Streptomycetaceae</taxon>
        <taxon>Streptomyces</taxon>
    </lineage>
</organism>
<dbReference type="Pfam" id="PF00350">
    <property type="entry name" value="Dynamin_N"/>
    <property type="match status" value="1"/>
</dbReference>
<keyword evidence="4" id="KW-1185">Reference proteome</keyword>
<reference evidence="4" key="1">
    <citation type="journal article" date="2019" name="Int. J. Syst. Evol. Microbiol.">
        <title>The Global Catalogue of Microorganisms (GCM) 10K type strain sequencing project: providing services to taxonomists for standard genome sequencing and annotation.</title>
        <authorList>
            <consortium name="The Broad Institute Genomics Platform"/>
            <consortium name="The Broad Institute Genome Sequencing Center for Infectious Disease"/>
            <person name="Wu L."/>
            <person name="Ma J."/>
        </authorList>
    </citation>
    <scope>NUCLEOTIDE SEQUENCE [LARGE SCALE GENOMIC DNA]</scope>
    <source>
        <strain evidence="4">CGMCC 4.7177</strain>
    </source>
</reference>
<dbReference type="PANTHER" id="PTHR42698:SF1">
    <property type="entry name" value="GTPASE ERA, MITOCHONDRIAL"/>
    <property type="match status" value="1"/>
</dbReference>
<evidence type="ECO:0000256" key="1">
    <source>
        <dbReference type="SAM" id="MobiDB-lite"/>
    </source>
</evidence>
<feature type="region of interest" description="Disordered" evidence="1">
    <location>
        <begin position="392"/>
        <end position="421"/>
    </location>
</feature>
<dbReference type="EMBL" id="JBHSFK010000051">
    <property type="protein sequence ID" value="MFC4507121.1"/>
    <property type="molecule type" value="Genomic_DNA"/>
</dbReference>
<evidence type="ECO:0000313" key="3">
    <source>
        <dbReference type="EMBL" id="MFC4507121.1"/>
    </source>
</evidence>
<accession>A0ABV9B731</accession>
<evidence type="ECO:0000313" key="4">
    <source>
        <dbReference type="Proteomes" id="UP001595839"/>
    </source>
</evidence>
<dbReference type="InterPro" id="IPR045063">
    <property type="entry name" value="Dynamin_N"/>
</dbReference>
<dbReference type="RefSeq" id="WP_381173279.1">
    <property type="nucleotide sequence ID" value="NZ_JBHSFK010000051.1"/>
</dbReference>
<dbReference type="InterPro" id="IPR027417">
    <property type="entry name" value="P-loop_NTPase"/>
</dbReference>
<evidence type="ECO:0000259" key="2">
    <source>
        <dbReference type="Pfam" id="PF00350"/>
    </source>
</evidence>
<sequence length="541" mass="58449">MVTLDVRPQLLDALSALRDRVAAARFPLPLAGAPRARANRDELLAQLDDYLVPRLRQPEAPLLVVIGGSTGAGKSTLVNSLVGQRVSEAGVLRPTTRTPVLVCHPEDHHWFSGMRVLPDLTRVWVPHQEPSDDLLLPGEEGRRALRIETAATLPPGLALLDAPDVDSLVADNRVLASELICAADIWVMVTTAARYADAVPWHLLRTAKEYDATLVTVLDRVPHQVVGEVSRQYAALLTKAGLGDVPRFTVPELPESAWGGGLLPATAVAPLRAWLVHQAEDPAARRGVLARTAHGVLDSLKSRMPELAGAAAAQYAAALRLTTAVDGAYDSEYARVRGRLQSGAVLAGDALKRWRAFPLDCTAGELLDALVESLGALLLCAVTAADERVQEAWRREPASDAPELTDRDSTPDHPGIPDSAEHRIGMAVRRWRRELEEYAEDEVRAMERGAAPDPEAVAALVATALLGGRRARVAGEGLAERLGAHGALRLRDRGGRLLAEHLDRVMHNERERRLAPLDGLDVHAEPQAELIAALSVLLKER</sequence>
<dbReference type="SUPFAM" id="SSF52540">
    <property type="entry name" value="P-loop containing nucleoside triphosphate hydrolases"/>
    <property type="match status" value="1"/>
</dbReference>